<dbReference type="SMART" id="SM00960">
    <property type="entry name" value="Robl_LC7"/>
    <property type="match status" value="1"/>
</dbReference>
<gene>
    <name evidence="2" type="ORF">ENJ40_04940</name>
</gene>
<dbReference type="Pfam" id="PF03259">
    <property type="entry name" value="Robl_LC7"/>
    <property type="match status" value="1"/>
</dbReference>
<dbReference type="InterPro" id="IPR037587">
    <property type="entry name" value="LAMTOR2-like"/>
</dbReference>
<dbReference type="GO" id="GO:0060090">
    <property type="term" value="F:molecular adaptor activity"/>
    <property type="evidence" value="ECO:0007669"/>
    <property type="project" value="InterPro"/>
</dbReference>
<dbReference type="PANTHER" id="PTHR13323">
    <property type="entry name" value="LATE ENDOSOMAL/LYSOSOMAL MP1 INTERACTING PROTEIN"/>
    <property type="match status" value="1"/>
</dbReference>
<dbReference type="GO" id="GO:0005085">
    <property type="term" value="F:guanyl-nucleotide exchange factor activity"/>
    <property type="evidence" value="ECO:0007669"/>
    <property type="project" value="InterPro"/>
</dbReference>
<dbReference type="InterPro" id="IPR004942">
    <property type="entry name" value="Roadblock/LAMTOR2_dom"/>
</dbReference>
<name>A0A7C3H0Z7_9BACT</name>
<proteinExistence type="predicted"/>
<dbReference type="SUPFAM" id="SSF103196">
    <property type="entry name" value="Roadblock/LC7 domain"/>
    <property type="match status" value="1"/>
</dbReference>
<accession>A0A7C3H0Z7</accession>
<organism evidence="2">
    <name type="scientific">Thermosulfurimonas dismutans</name>
    <dbReference type="NCBI Taxonomy" id="999894"/>
    <lineage>
        <taxon>Bacteria</taxon>
        <taxon>Pseudomonadati</taxon>
        <taxon>Thermodesulfobacteriota</taxon>
        <taxon>Thermodesulfobacteria</taxon>
        <taxon>Thermodesulfobacteriales</taxon>
        <taxon>Thermodesulfobacteriaceae</taxon>
        <taxon>Thermosulfurimonas</taxon>
    </lineage>
</organism>
<reference evidence="2" key="1">
    <citation type="journal article" date="2020" name="mSystems">
        <title>Genome- and Community-Level Interaction Insights into Carbon Utilization and Element Cycling Functions of Hydrothermarchaeota in Hydrothermal Sediment.</title>
        <authorList>
            <person name="Zhou Z."/>
            <person name="Liu Y."/>
            <person name="Xu W."/>
            <person name="Pan J."/>
            <person name="Luo Z.H."/>
            <person name="Li M."/>
        </authorList>
    </citation>
    <scope>NUCLEOTIDE SEQUENCE [LARGE SCALE GENOMIC DNA]</scope>
    <source>
        <strain evidence="2">HyVt-483</strain>
    </source>
</reference>
<evidence type="ECO:0000313" key="2">
    <source>
        <dbReference type="EMBL" id="HFC97786.1"/>
    </source>
</evidence>
<dbReference type="Gene3D" id="3.30.450.30">
    <property type="entry name" value="Dynein light chain 2a, cytoplasmic"/>
    <property type="match status" value="1"/>
</dbReference>
<sequence>MGVLVLTPEKVAQLEKLLQDYLISIGVSLALLIDEAGNILVSVGENQDVDVTSLAALAAANFGATNQIAKLLGEDDFSILYHKGKKDNIHLSKIRDELILVTVFRDDVPLGLVRLKVNQVAKEIQEI</sequence>
<protein>
    <submittedName>
        <fullName evidence="2">Roadblock/LC7 domain-containing protein</fullName>
    </submittedName>
</protein>
<feature type="domain" description="Roadblock/LAMTOR2" evidence="1">
    <location>
        <begin position="14"/>
        <end position="104"/>
    </location>
</feature>
<evidence type="ECO:0000259" key="1">
    <source>
        <dbReference type="SMART" id="SM00960"/>
    </source>
</evidence>
<dbReference type="EMBL" id="DRMH01000064">
    <property type="protein sequence ID" value="HFC97786.1"/>
    <property type="molecule type" value="Genomic_DNA"/>
</dbReference>
<dbReference type="GO" id="GO:0032008">
    <property type="term" value="P:positive regulation of TOR signaling"/>
    <property type="evidence" value="ECO:0007669"/>
    <property type="project" value="InterPro"/>
</dbReference>
<dbReference type="Proteomes" id="UP000886043">
    <property type="component" value="Unassembled WGS sequence"/>
</dbReference>
<comment type="caution">
    <text evidence="2">The sequence shown here is derived from an EMBL/GenBank/DDBJ whole genome shotgun (WGS) entry which is preliminary data.</text>
</comment>
<dbReference type="AlphaFoldDB" id="A0A7C3H0Z7"/>